<keyword evidence="2" id="KW-1003">Cell membrane</keyword>
<organism evidence="9 10">
    <name type="scientific">Phytohabitans rumicis</name>
    <dbReference type="NCBI Taxonomy" id="1076125"/>
    <lineage>
        <taxon>Bacteria</taxon>
        <taxon>Bacillati</taxon>
        <taxon>Actinomycetota</taxon>
        <taxon>Actinomycetes</taxon>
        <taxon>Micromonosporales</taxon>
        <taxon>Micromonosporaceae</taxon>
    </lineage>
</organism>
<dbReference type="RefSeq" id="WP_218577001.1">
    <property type="nucleotide sequence ID" value="NZ_BAABJB010000016.1"/>
</dbReference>
<feature type="transmembrane region" description="Helical" evidence="7">
    <location>
        <begin position="707"/>
        <end position="728"/>
    </location>
</feature>
<accession>A0A6V8KZF5</accession>
<evidence type="ECO:0000313" key="9">
    <source>
        <dbReference type="EMBL" id="GFJ87176.1"/>
    </source>
</evidence>
<comment type="subcellular location">
    <subcellularLocation>
        <location evidence="1">Cell membrane</location>
        <topology evidence="1">Multi-pass membrane protein</topology>
    </subcellularLocation>
</comment>
<evidence type="ECO:0000256" key="2">
    <source>
        <dbReference type="ARBA" id="ARBA00022475"/>
    </source>
</evidence>
<feature type="transmembrane region" description="Helical" evidence="7">
    <location>
        <begin position="407"/>
        <end position="434"/>
    </location>
</feature>
<reference evidence="9 10" key="1">
    <citation type="submission" date="2020-03" db="EMBL/GenBank/DDBJ databases">
        <title>Whole genome shotgun sequence of Phytohabitans rumicis NBRC 108638.</title>
        <authorList>
            <person name="Komaki H."/>
            <person name="Tamura T."/>
        </authorList>
    </citation>
    <scope>NUCLEOTIDE SEQUENCE [LARGE SCALE GENOMIC DNA]</scope>
    <source>
        <strain evidence="9 10">NBRC 108638</strain>
    </source>
</reference>
<sequence length="780" mass="81964">MSRNGGLPARRAVVRWAWRLFRREWRQQVVVLTLLTVAVTAAVVGVSAGYHATPPGSARFGAASQRFTLYADEQRPLDPRIAQAREWFGTIDVVGHWYLPVPGSVETVELRAQDPRGPYSGPMLGLVTGRYPTAPGEAALTDEVAAELRVRVGGALTLDGRTWSVVGLVENPGDLRAEFILVAPARPLPPESVTVLTAADPARFAEYRAQHGQPPYEVRPSDEWVEAAAGVFSVFAVSMLLICLIAAAGFAVIAHRRLRQLGLLAAIGATPRHLRLVLLADGAAVGVAASVVGAVAGVLVWFAVTPRFETAAGHRIDRLDLPWWQIAAAVLLTILTATAAAWRPARVAARVPITLALSSRPPRPKRVRRSAVAAAVLYVLGIVSLRLAQRNNAASGNALEVAEVALIVAGTLAIGFALLFVGPLAIRVLAAIGGRLPVASRLALRDLARHQARSSAALAAISVALAIPTAIVVAAGVLAQTAVESNLSDRQLLVWIDSPGLRVPDRTPAQLAAIEAQVRRYTATLANPTVIPLDIAIDPAEAPQADAGGGRIGRLPAGAGPSFVATPELLGYYGVDPAGVGQTTDVLTTRPRFESLPKTFLTPAALRRHNWQPVRAGWLVEAPRPLTEEQLTGARELALDAGLVVEDRDKRGGLLALRAIATAAGAVLALAILAMTVGLIRAEAAGDLRTLTATGATRRIRRTLTSATAGGLALLGGILGIGAAYTVIVAGSSRNQLGELARVPVVELLVIAVGVPLVAVALGWLLAGREPRSLIRVRLE</sequence>
<dbReference type="GO" id="GO:0005886">
    <property type="term" value="C:plasma membrane"/>
    <property type="evidence" value="ECO:0007669"/>
    <property type="project" value="UniProtKB-SubCell"/>
</dbReference>
<dbReference type="AlphaFoldDB" id="A0A6V8KZF5"/>
<feature type="transmembrane region" description="Helical" evidence="7">
    <location>
        <begin position="748"/>
        <end position="767"/>
    </location>
</feature>
<evidence type="ECO:0000256" key="7">
    <source>
        <dbReference type="SAM" id="Phobius"/>
    </source>
</evidence>
<gene>
    <name evidence="9" type="ORF">Prum_008180</name>
</gene>
<feature type="transmembrane region" description="Helical" evidence="7">
    <location>
        <begin position="655"/>
        <end position="680"/>
    </location>
</feature>
<evidence type="ECO:0000259" key="8">
    <source>
        <dbReference type="Pfam" id="PF02687"/>
    </source>
</evidence>
<feature type="transmembrane region" description="Helical" evidence="7">
    <location>
        <begin position="370"/>
        <end position="387"/>
    </location>
</feature>
<dbReference type="Proteomes" id="UP000482960">
    <property type="component" value="Unassembled WGS sequence"/>
</dbReference>
<comment type="caution">
    <text evidence="9">The sequence shown here is derived from an EMBL/GenBank/DDBJ whole genome shotgun (WGS) entry which is preliminary data.</text>
</comment>
<keyword evidence="10" id="KW-1185">Reference proteome</keyword>
<feature type="transmembrane region" description="Helical" evidence="7">
    <location>
        <begin position="227"/>
        <end position="255"/>
    </location>
</feature>
<keyword evidence="3 7" id="KW-0812">Transmembrane</keyword>
<dbReference type="InterPro" id="IPR050250">
    <property type="entry name" value="Macrolide_Exporter_MacB"/>
</dbReference>
<dbReference type="EMBL" id="BLPG01000001">
    <property type="protein sequence ID" value="GFJ87176.1"/>
    <property type="molecule type" value="Genomic_DNA"/>
</dbReference>
<name>A0A6V8KZF5_9ACTN</name>
<reference evidence="9 10" key="2">
    <citation type="submission" date="2020-03" db="EMBL/GenBank/DDBJ databases">
        <authorList>
            <person name="Ichikawa N."/>
            <person name="Kimura A."/>
            <person name="Kitahashi Y."/>
            <person name="Uohara A."/>
        </authorList>
    </citation>
    <scope>NUCLEOTIDE SEQUENCE [LARGE SCALE GENOMIC DNA]</scope>
    <source>
        <strain evidence="9 10">NBRC 108638</strain>
    </source>
</reference>
<evidence type="ECO:0000256" key="1">
    <source>
        <dbReference type="ARBA" id="ARBA00004651"/>
    </source>
</evidence>
<dbReference type="Pfam" id="PF02687">
    <property type="entry name" value="FtsX"/>
    <property type="match status" value="1"/>
</dbReference>
<keyword evidence="4 7" id="KW-1133">Transmembrane helix</keyword>
<dbReference type="PANTHER" id="PTHR30572">
    <property type="entry name" value="MEMBRANE COMPONENT OF TRANSPORTER-RELATED"/>
    <property type="match status" value="1"/>
</dbReference>
<dbReference type="GO" id="GO:0022857">
    <property type="term" value="F:transmembrane transporter activity"/>
    <property type="evidence" value="ECO:0007669"/>
    <property type="project" value="TreeGrafter"/>
</dbReference>
<protein>
    <recommendedName>
        <fullName evidence="8">ABC3 transporter permease C-terminal domain-containing protein</fullName>
    </recommendedName>
</protein>
<feature type="transmembrane region" description="Helical" evidence="7">
    <location>
        <begin position="323"/>
        <end position="342"/>
    </location>
</feature>
<proteinExistence type="inferred from homology"/>
<feature type="transmembrane region" description="Helical" evidence="7">
    <location>
        <begin position="455"/>
        <end position="479"/>
    </location>
</feature>
<evidence type="ECO:0000256" key="6">
    <source>
        <dbReference type="ARBA" id="ARBA00038076"/>
    </source>
</evidence>
<feature type="domain" description="ABC3 transporter permease C-terminal" evidence="8">
    <location>
        <begin position="233"/>
        <end position="352"/>
    </location>
</feature>
<dbReference type="InterPro" id="IPR003838">
    <property type="entry name" value="ABC3_permease_C"/>
</dbReference>
<feature type="transmembrane region" description="Helical" evidence="7">
    <location>
        <begin position="276"/>
        <end position="303"/>
    </location>
</feature>
<evidence type="ECO:0000256" key="4">
    <source>
        <dbReference type="ARBA" id="ARBA00022989"/>
    </source>
</evidence>
<evidence type="ECO:0000313" key="10">
    <source>
        <dbReference type="Proteomes" id="UP000482960"/>
    </source>
</evidence>
<feature type="transmembrane region" description="Helical" evidence="7">
    <location>
        <begin position="29"/>
        <end position="50"/>
    </location>
</feature>
<evidence type="ECO:0000256" key="5">
    <source>
        <dbReference type="ARBA" id="ARBA00023136"/>
    </source>
</evidence>
<dbReference type="PANTHER" id="PTHR30572:SF4">
    <property type="entry name" value="ABC TRANSPORTER PERMEASE YTRF"/>
    <property type="match status" value="1"/>
</dbReference>
<comment type="similarity">
    <text evidence="6">Belongs to the ABC-4 integral membrane protein family.</text>
</comment>
<evidence type="ECO:0000256" key="3">
    <source>
        <dbReference type="ARBA" id="ARBA00022692"/>
    </source>
</evidence>
<keyword evidence="5 7" id="KW-0472">Membrane</keyword>